<keyword evidence="1 3" id="KW-0853">WD repeat</keyword>
<dbReference type="Pfam" id="PF00400">
    <property type="entry name" value="WD40"/>
    <property type="match status" value="3"/>
</dbReference>
<dbReference type="PANTHER" id="PTHR19848">
    <property type="entry name" value="WD40 REPEAT PROTEIN"/>
    <property type="match status" value="1"/>
</dbReference>
<dbReference type="PROSITE" id="PS00678">
    <property type="entry name" value="WD_REPEATS_1"/>
    <property type="match status" value="3"/>
</dbReference>
<keyword evidence="6" id="KW-1185">Reference proteome</keyword>
<evidence type="ECO:0000313" key="6">
    <source>
        <dbReference type="Proteomes" id="UP001199106"/>
    </source>
</evidence>
<dbReference type="Gene3D" id="2.130.10.10">
    <property type="entry name" value="YVTN repeat-like/Quinoprotein amine dehydrogenase"/>
    <property type="match status" value="2"/>
</dbReference>
<keyword evidence="2" id="KW-0677">Repeat</keyword>
<comment type="caution">
    <text evidence="5">The sequence shown here is derived from an EMBL/GenBank/DDBJ whole genome shotgun (WGS) entry which is preliminary data.</text>
</comment>
<dbReference type="InterPro" id="IPR020472">
    <property type="entry name" value="WD40_PAC1"/>
</dbReference>
<dbReference type="EMBL" id="JAANER010000001">
    <property type="protein sequence ID" value="KAG9195654.1"/>
    <property type="molecule type" value="Genomic_DNA"/>
</dbReference>
<dbReference type="AlphaFoldDB" id="A0AAD4NVC7"/>
<feature type="repeat" description="WD" evidence="3">
    <location>
        <begin position="385"/>
        <end position="426"/>
    </location>
</feature>
<evidence type="ECO:0008006" key="7">
    <source>
        <dbReference type="Google" id="ProtNLM"/>
    </source>
</evidence>
<dbReference type="SUPFAM" id="SSF50978">
    <property type="entry name" value="WD40 repeat-like"/>
    <property type="match status" value="1"/>
</dbReference>
<evidence type="ECO:0000256" key="2">
    <source>
        <dbReference type="ARBA" id="ARBA00022737"/>
    </source>
</evidence>
<dbReference type="Proteomes" id="UP001199106">
    <property type="component" value="Unassembled WGS sequence"/>
</dbReference>
<sequence length="972" mass="109005">MPNGIYHNLVLYEVPRSTIEHDIRLFLEHELGVIQKDRALSLDWPATQQIVALVELAIPLFIYAATICRYVNTKGRDPKKYLNKVLQYRKATFSQLDRIYLPLLDQLLSEQEEDEKETWLQSFQEVVGSVVVLESPLSAVSLARLLQVPQGEIQCRLDSLHSVLSVPDSEDAPVRLLHLSFREFLVDPQKQGKSLLWVDEKSTHKKLASRCLELMSGASGLRQNMCNLPGPGVLRSEIDEGTIASSLSPDLQYACRYWVDHLKQSQQDVVDGDTTHLFLQKHFLHWLEAMSLIGESSRCVHLLNSLQALASPSATFFSIFLHDAKRFVLRFASMMADAPLQIYSSALALAPERSVVRKFFVQQALQAIKPISKRIIDWDACRSKLEGHSNEVCEVTFSPDGQLVASASWDKTVRLWEAATGTCRSTLEGHSSYVRAVAFSPDGQLVVSASGDSTVRLWEAATGTHRSTLEGHSNEVWAVAFSLDGQLVASASGDKTVRLWEAATGTCRSTLEGHSSRVFMAATSVTDTVSYTLAGTTLIETDNLAVSKRLPDLKFLDSNERDEDCISVVSNNEDIGSQIGTEMRTHAELHAVNVLGNFFGESKELRSLHDKLFERLGHERFVDNYRRVLKFYVLRLEGQSETRSHIEDVTIRMLKSRQNRNSIARKIVERLNPDDEDLQKPFNPLDCQPATKDELAKWMEGLPAGDAHDPDVDQNHMEASIEGEEGDGGIGDHSEDSDDSDDGDENCDHSEKTRNPVDRQDDFDTNFLSVIDGAEEFLRRHTGILSLELRLLLLSASLREVVETVPREDIRLSYANDVTLINRIKAFVEDNTSIEWDWWPLRSRVPDLPPDRQRLEWQISGYFYYRAISPVEAAEVQSIMDRIGDHPPKCYCCAAEASQQDTLAFVKTVLKLLMTWITEKLQNSWPIYSSTSAARLRYTPSDMTAAEPSSASAHNAPCITPSQSANITGNIA</sequence>
<evidence type="ECO:0000256" key="3">
    <source>
        <dbReference type="PROSITE-ProRule" id="PRU00221"/>
    </source>
</evidence>
<name>A0AAD4NVC7_9PLEO</name>
<feature type="repeat" description="WD" evidence="3">
    <location>
        <begin position="427"/>
        <end position="468"/>
    </location>
</feature>
<reference evidence="5" key="1">
    <citation type="submission" date="2021-07" db="EMBL/GenBank/DDBJ databases">
        <title>Genome Resource of American Ginseng Black Spot Pathogen Alternaria panax.</title>
        <authorList>
            <person name="Qiu C."/>
            <person name="Wang W."/>
            <person name="Liu Z."/>
        </authorList>
    </citation>
    <scope>NUCLEOTIDE SEQUENCE</scope>
    <source>
        <strain evidence="5">BNCC115425</strain>
    </source>
</reference>
<feature type="region of interest" description="Disordered" evidence="4">
    <location>
        <begin position="722"/>
        <end position="761"/>
    </location>
</feature>
<evidence type="ECO:0000313" key="5">
    <source>
        <dbReference type="EMBL" id="KAG9195654.1"/>
    </source>
</evidence>
<dbReference type="PROSITE" id="PS50082">
    <property type="entry name" value="WD_REPEATS_2"/>
    <property type="match status" value="3"/>
</dbReference>
<dbReference type="PRINTS" id="PR00320">
    <property type="entry name" value="GPROTEINBRPT"/>
</dbReference>
<dbReference type="SMART" id="SM00320">
    <property type="entry name" value="WD40"/>
    <property type="match status" value="3"/>
</dbReference>
<feature type="repeat" description="WD" evidence="3">
    <location>
        <begin position="469"/>
        <end position="510"/>
    </location>
</feature>
<dbReference type="InterPro" id="IPR019775">
    <property type="entry name" value="WD40_repeat_CS"/>
</dbReference>
<proteinExistence type="predicted"/>
<feature type="compositionally biased region" description="Basic and acidic residues" evidence="4">
    <location>
        <begin position="746"/>
        <end position="761"/>
    </location>
</feature>
<dbReference type="PROSITE" id="PS50294">
    <property type="entry name" value="WD_REPEATS_REGION"/>
    <property type="match status" value="3"/>
</dbReference>
<protein>
    <recommendedName>
        <fullName evidence="7">Vegetative incompatibility protein HET-E-1</fullName>
    </recommendedName>
</protein>
<evidence type="ECO:0000256" key="4">
    <source>
        <dbReference type="SAM" id="MobiDB-lite"/>
    </source>
</evidence>
<evidence type="ECO:0000256" key="1">
    <source>
        <dbReference type="ARBA" id="ARBA00022574"/>
    </source>
</evidence>
<dbReference type="PANTHER" id="PTHR19848:SF8">
    <property type="entry name" value="F-BOX AND WD REPEAT DOMAIN CONTAINING 7"/>
    <property type="match status" value="1"/>
</dbReference>
<dbReference type="CDD" id="cd00200">
    <property type="entry name" value="WD40"/>
    <property type="match status" value="1"/>
</dbReference>
<dbReference type="InterPro" id="IPR036322">
    <property type="entry name" value="WD40_repeat_dom_sf"/>
</dbReference>
<organism evidence="5 6">
    <name type="scientific">Alternaria panax</name>
    <dbReference type="NCBI Taxonomy" id="48097"/>
    <lineage>
        <taxon>Eukaryota</taxon>
        <taxon>Fungi</taxon>
        <taxon>Dikarya</taxon>
        <taxon>Ascomycota</taxon>
        <taxon>Pezizomycotina</taxon>
        <taxon>Dothideomycetes</taxon>
        <taxon>Pleosporomycetidae</taxon>
        <taxon>Pleosporales</taxon>
        <taxon>Pleosporineae</taxon>
        <taxon>Pleosporaceae</taxon>
        <taxon>Alternaria</taxon>
        <taxon>Alternaria sect. Panax</taxon>
    </lineage>
</organism>
<dbReference type="InterPro" id="IPR015943">
    <property type="entry name" value="WD40/YVTN_repeat-like_dom_sf"/>
</dbReference>
<accession>A0AAD4NVC7</accession>
<gene>
    <name evidence="5" type="ORF">G6011_00775</name>
</gene>
<feature type="compositionally biased region" description="Acidic residues" evidence="4">
    <location>
        <begin position="735"/>
        <end position="745"/>
    </location>
</feature>
<dbReference type="InterPro" id="IPR001680">
    <property type="entry name" value="WD40_rpt"/>
</dbReference>